<name>A0A399T8D0_9BACT</name>
<dbReference type="OrthoDB" id="1452914at2"/>
<evidence type="ECO:0000313" key="3">
    <source>
        <dbReference type="Proteomes" id="UP000265926"/>
    </source>
</evidence>
<dbReference type="AlphaFoldDB" id="A0A399T8D0"/>
<reference evidence="2 3" key="1">
    <citation type="submission" date="2018-08" db="EMBL/GenBank/DDBJ databases">
        <title>Pallidiluteibacterium maritimus gen. nov., sp. nov., isolated from coastal sediment.</title>
        <authorList>
            <person name="Zhou L.Y."/>
        </authorList>
    </citation>
    <scope>NUCLEOTIDE SEQUENCE [LARGE SCALE GENOMIC DNA]</scope>
    <source>
        <strain evidence="2 3">XSD2</strain>
    </source>
</reference>
<proteinExistence type="predicted"/>
<accession>A0A399T8D0</accession>
<dbReference type="InterPro" id="IPR046228">
    <property type="entry name" value="DUF6261"/>
</dbReference>
<evidence type="ECO:0000313" key="2">
    <source>
        <dbReference type="EMBL" id="RIJ50183.1"/>
    </source>
</evidence>
<feature type="coiled-coil region" evidence="1">
    <location>
        <begin position="178"/>
        <end position="232"/>
    </location>
</feature>
<dbReference type="Pfam" id="PF19775">
    <property type="entry name" value="DUF6261"/>
    <property type="match status" value="1"/>
</dbReference>
<dbReference type="Proteomes" id="UP000265926">
    <property type="component" value="Unassembled WGS sequence"/>
</dbReference>
<dbReference type="EMBL" id="QWGR01000002">
    <property type="protein sequence ID" value="RIJ50183.1"/>
    <property type="molecule type" value="Genomic_DNA"/>
</dbReference>
<keyword evidence="1" id="KW-0175">Coiled coil</keyword>
<organism evidence="2 3">
    <name type="scientific">Maribellus luteus</name>
    <dbReference type="NCBI Taxonomy" id="2305463"/>
    <lineage>
        <taxon>Bacteria</taxon>
        <taxon>Pseudomonadati</taxon>
        <taxon>Bacteroidota</taxon>
        <taxon>Bacteroidia</taxon>
        <taxon>Marinilabiliales</taxon>
        <taxon>Prolixibacteraceae</taxon>
        <taxon>Maribellus</taxon>
    </lineage>
</organism>
<protein>
    <submittedName>
        <fullName evidence="2">Uncharacterized protein</fullName>
    </submittedName>
</protein>
<gene>
    <name evidence="2" type="ORF">D1614_05410</name>
</gene>
<dbReference type="RefSeq" id="WP_119436870.1">
    <property type="nucleotide sequence ID" value="NZ_QWGR01000002.1"/>
</dbReference>
<comment type="caution">
    <text evidence="2">The sequence shown here is derived from an EMBL/GenBank/DDBJ whole genome shotgun (WGS) entry which is preliminary data.</text>
</comment>
<sequence>MEIQKIDLSRLRNEEHYSFHNEATDLVVRFTAEALGIQRLYPAYEAAFATEGEVLNLLQKSLFTGPIADADADRDLLARGLKDTVKGAEKHFNPAVAEAARRITILLDSAGNIADKGYNEETAAIKALVNDLENQHAADVATLGIADWVSELKNRNAAFETLLDERYTEEADKNPLKMKEARKQIDAAYRDLTNLLDALVLVNGPEAYEGFIKELNKRVEKYNNTVEQRKGRSKKDEPEVI</sequence>
<evidence type="ECO:0000256" key="1">
    <source>
        <dbReference type="SAM" id="Coils"/>
    </source>
</evidence>
<keyword evidence="3" id="KW-1185">Reference proteome</keyword>